<name>A0A0P1AS54_PLAHL</name>
<organism evidence="1 2">
    <name type="scientific">Plasmopara halstedii</name>
    <name type="common">Downy mildew of sunflower</name>
    <dbReference type="NCBI Taxonomy" id="4781"/>
    <lineage>
        <taxon>Eukaryota</taxon>
        <taxon>Sar</taxon>
        <taxon>Stramenopiles</taxon>
        <taxon>Oomycota</taxon>
        <taxon>Peronosporomycetes</taxon>
        <taxon>Peronosporales</taxon>
        <taxon>Peronosporaceae</taxon>
        <taxon>Plasmopara</taxon>
    </lineage>
</organism>
<accession>A0A0P1AS54</accession>
<reference evidence="2" key="1">
    <citation type="submission" date="2014-09" db="EMBL/GenBank/DDBJ databases">
        <authorList>
            <person name="Sharma Rahul"/>
            <person name="Thines Marco"/>
        </authorList>
    </citation>
    <scope>NUCLEOTIDE SEQUENCE [LARGE SCALE GENOMIC DNA]</scope>
</reference>
<evidence type="ECO:0000313" key="2">
    <source>
        <dbReference type="Proteomes" id="UP000054928"/>
    </source>
</evidence>
<protein>
    <submittedName>
        <fullName evidence="1">Uncharacterized protein</fullName>
    </submittedName>
</protein>
<dbReference type="GeneID" id="36396117"/>
<sequence>MCCKHDATSSALEQRLGLESLQRSHLNQYVCTAWRVHLKVDLCQLWLTTRHSEKVNMLHLPQVPIADGISLAASSS</sequence>
<dbReference type="AlphaFoldDB" id="A0A0P1AS54"/>
<keyword evidence="2" id="KW-1185">Reference proteome</keyword>
<dbReference type="EMBL" id="CCYD01001336">
    <property type="protein sequence ID" value="CEG44720.1"/>
    <property type="molecule type" value="Genomic_DNA"/>
</dbReference>
<evidence type="ECO:0000313" key="1">
    <source>
        <dbReference type="EMBL" id="CEG44720.1"/>
    </source>
</evidence>
<proteinExistence type="predicted"/>
<dbReference type="Proteomes" id="UP000054928">
    <property type="component" value="Unassembled WGS sequence"/>
</dbReference>
<dbReference type="RefSeq" id="XP_024581089.1">
    <property type="nucleotide sequence ID" value="XM_024730853.1"/>
</dbReference>